<dbReference type="CDD" id="cd01421">
    <property type="entry name" value="IMPCH"/>
    <property type="match status" value="1"/>
</dbReference>
<comment type="catalytic activity">
    <reaction evidence="9 10">
        <text>IMP + H2O = 5-formamido-1-(5-phospho-D-ribosyl)imidazole-4-carboxamide</text>
        <dbReference type="Rhea" id="RHEA:18445"/>
        <dbReference type="ChEBI" id="CHEBI:15377"/>
        <dbReference type="ChEBI" id="CHEBI:58053"/>
        <dbReference type="ChEBI" id="CHEBI:58467"/>
        <dbReference type="EC" id="3.5.4.10"/>
    </reaction>
</comment>
<feature type="domain" description="MGS-like" evidence="11">
    <location>
        <begin position="1"/>
        <end position="148"/>
    </location>
</feature>
<dbReference type="InterPro" id="IPR024051">
    <property type="entry name" value="AICAR_Tfase_dup_dom_sf"/>
</dbReference>
<dbReference type="SMART" id="SM00798">
    <property type="entry name" value="AICARFT_IMPCHas"/>
    <property type="match status" value="1"/>
</dbReference>
<dbReference type="PANTHER" id="PTHR11692:SF0">
    <property type="entry name" value="BIFUNCTIONAL PURINE BIOSYNTHESIS PROTEIN ATIC"/>
    <property type="match status" value="1"/>
</dbReference>
<comment type="similarity">
    <text evidence="3 10">Belongs to the PurH family.</text>
</comment>
<dbReference type="HAMAP" id="MF_00139">
    <property type="entry name" value="PurH"/>
    <property type="match status" value="1"/>
</dbReference>
<dbReference type="Pfam" id="PF01808">
    <property type="entry name" value="AICARFT_IMPCHas"/>
    <property type="match status" value="1"/>
</dbReference>
<reference evidence="12 13" key="1">
    <citation type="journal article" date="2022" name="ISME Commun">
        <title>Vulcanimicrobium alpinus gen. nov. sp. nov., the first cultivated representative of the candidate phylum 'Eremiobacterota', is a metabolically versatile aerobic anoxygenic phototroph.</title>
        <authorList>
            <person name="Yabe S."/>
            <person name="Muto K."/>
            <person name="Abe K."/>
            <person name="Yokota A."/>
            <person name="Staudigel H."/>
            <person name="Tebo B.M."/>
        </authorList>
    </citation>
    <scope>NUCLEOTIDE SEQUENCE [LARGE SCALE GENOMIC DNA]</scope>
    <source>
        <strain evidence="12 13">WC8-2</strain>
    </source>
</reference>
<evidence type="ECO:0000256" key="10">
    <source>
        <dbReference type="HAMAP-Rule" id="MF_00139"/>
    </source>
</evidence>
<dbReference type="GO" id="GO:0003937">
    <property type="term" value="F:IMP cyclohydrolase activity"/>
    <property type="evidence" value="ECO:0007669"/>
    <property type="project" value="UniProtKB-UniRule"/>
</dbReference>
<protein>
    <recommendedName>
        <fullName evidence="10">Bifunctional purine biosynthesis protein PurH</fullName>
    </recommendedName>
    <domain>
        <recommendedName>
            <fullName evidence="10">Phosphoribosylaminoimidazolecarboxamide formyltransferase</fullName>
            <ecNumber evidence="10">2.1.2.3</ecNumber>
        </recommendedName>
        <alternativeName>
            <fullName evidence="10">AICAR transformylase</fullName>
        </alternativeName>
    </domain>
    <domain>
        <recommendedName>
            <fullName evidence="10">IMP cyclohydrolase</fullName>
            <ecNumber evidence="10">3.5.4.10</ecNumber>
        </recommendedName>
        <alternativeName>
            <fullName evidence="10">ATIC</fullName>
        </alternativeName>
        <alternativeName>
            <fullName evidence="10">IMP synthase</fullName>
        </alternativeName>
        <alternativeName>
            <fullName evidence="10">Inosinicase</fullName>
        </alternativeName>
    </domain>
</protein>
<comment type="pathway">
    <text evidence="2 10">Purine metabolism; IMP biosynthesis via de novo pathway; 5-formamido-1-(5-phospho-D-ribosyl)imidazole-4-carboxamide from 5-amino-1-(5-phospho-D-ribosyl)imidazole-4-carboxamide (10-formyl THF route): step 1/1.</text>
</comment>
<dbReference type="FunFam" id="3.40.50.1380:FF:000001">
    <property type="entry name" value="Bifunctional purine biosynthesis protein PurH"/>
    <property type="match status" value="1"/>
</dbReference>
<dbReference type="Pfam" id="PF02142">
    <property type="entry name" value="MGS"/>
    <property type="match status" value="1"/>
</dbReference>
<dbReference type="GO" id="GO:0004643">
    <property type="term" value="F:phosphoribosylaminoimidazolecarboxamide formyltransferase activity"/>
    <property type="evidence" value="ECO:0007669"/>
    <property type="project" value="UniProtKB-UniRule"/>
</dbReference>
<comment type="catalytic activity">
    <reaction evidence="8 10">
        <text>(6R)-10-formyltetrahydrofolate + 5-amino-1-(5-phospho-beta-D-ribosyl)imidazole-4-carboxamide = 5-formamido-1-(5-phospho-D-ribosyl)imidazole-4-carboxamide + (6S)-5,6,7,8-tetrahydrofolate</text>
        <dbReference type="Rhea" id="RHEA:22192"/>
        <dbReference type="ChEBI" id="CHEBI:57453"/>
        <dbReference type="ChEBI" id="CHEBI:58467"/>
        <dbReference type="ChEBI" id="CHEBI:58475"/>
        <dbReference type="ChEBI" id="CHEBI:195366"/>
        <dbReference type="EC" id="2.1.2.3"/>
    </reaction>
</comment>
<dbReference type="SMART" id="SM00851">
    <property type="entry name" value="MGS"/>
    <property type="match status" value="1"/>
</dbReference>
<dbReference type="PANTHER" id="PTHR11692">
    <property type="entry name" value="BIFUNCTIONAL PURINE BIOSYNTHESIS PROTEIN PURH"/>
    <property type="match status" value="1"/>
</dbReference>
<dbReference type="InterPro" id="IPR011607">
    <property type="entry name" value="MGS-like_dom"/>
</dbReference>
<dbReference type="InterPro" id="IPR002695">
    <property type="entry name" value="PurH-like"/>
</dbReference>
<organism evidence="12 13">
    <name type="scientific">Vulcanimicrobium alpinum</name>
    <dbReference type="NCBI Taxonomy" id="3016050"/>
    <lineage>
        <taxon>Bacteria</taxon>
        <taxon>Bacillati</taxon>
        <taxon>Vulcanimicrobiota</taxon>
        <taxon>Vulcanimicrobiia</taxon>
        <taxon>Vulcanimicrobiales</taxon>
        <taxon>Vulcanimicrobiaceae</taxon>
        <taxon>Vulcanimicrobium</taxon>
    </lineage>
</organism>
<dbReference type="PIRSF" id="PIRSF000414">
    <property type="entry name" value="AICARFT_IMPCHas"/>
    <property type="match status" value="1"/>
</dbReference>
<evidence type="ECO:0000256" key="5">
    <source>
        <dbReference type="ARBA" id="ARBA00022755"/>
    </source>
</evidence>
<dbReference type="Proteomes" id="UP001317532">
    <property type="component" value="Chromosome"/>
</dbReference>
<keyword evidence="4 10" id="KW-0808">Transferase</keyword>
<dbReference type="AlphaFoldDB" id="A0AAN1XZF4"/>
<dbReference type="Gene3D" id="3.40.50.1380">
    <property type="entry name" value="Methylglyoxal synthase-like domain"/>
    <property type="match status" value="1"/>
</dbReference>
<evidence type="ECO:0000256" key="7">
    <source>
        <dbReference type="ARBA" id="ARBA00023268"/>
    </source>
</evidence>
<evidence type="ECO:0000313" key="12">
    <source>
        <dbReference type="EMBL" id="BDE08208.1"/>
    </source>
</evidence>
<evidence type="ECO:0000256" key="6">
    <source>
        <dbReference type="ARBA" id="ARBA00022801"/>
    </source>
</evidence>
<dbReference type="InterPro" id="IPR036914">
    <property type="entry name" value="MGS-like_dom_sf"/>
</dbReference>
<keyword evidence="5 10" id="KW-0658">Purine biosynthesis</keyword>
<dbReference type="InterPro" id="IPR016193">
    <property type="entry name" value="Cytidine_deaminase-like"/>
</dbReference>
<evidence type="ECO:0000256" key="2">
    <source>
        <dbReference type="ARBA" id="ARBA00004954"/>
    </source>
</evidence>
<dbReference type="GO" id="GO:0005829">
    <property type="term" value="C:cytosol"/>
    <property type="evidence" value="ECO:0007669"/>
    <property type="project" value="TreeGrafter"/>
</dbReference>
<keyword evidence="6 10" id="KW-0378">Hydrolase</keyword>
<dbReference type="EMBL" id="AP025523">
    <property type="protein sequence ID" value="BDE08208.1"/>
    <property type="molecule type" value="Genomic_DNA"/>
</dbReference>
<comment type="domain">
    <text evidence="10">The IMP cyclohydrolase activity resides in the N-terminal region.</text>
</comment>
<evidence type="ECO:0000313" key="13">
    <source>
        <dbReference type="Proteomes" id="UP001317532"/>
    </source>
</evidence>
<accession>A0AAN1XZF4</accession>
<evidence type="ECO:0000259" key="11">
    <source>
        <dbReference type="PROSITE" id="PS51855"/>
    </source>
</evidence>
<dbReference type="EC" id="3.5.4.10" evidence="10"/>
<dbReference type="GO" id="GO:0006189">
    <property type="term" value="P:'de novo' IMP biosynthetic process"/>
    <property type="evidence" value="ECO:0007669"/>
    <property type="project" value="UniProtKB-UniRule"/>
</dbReference>
<keyword evidence="13" id="KW-1185">Reference proteome</keyword>
<gene>
    <name evidence="10 12" type="primary">purH</name>
    <name evidence="12" type="ORF">WPS_34840</name>
</gene>
<dbReference type="FunFam" id="3.40.140.20:FF:000001">
    <property type="entry name" value="Bifunctional purine biosynthesis protein PurH"/>
    <property type="match status" value="1"/>
</dbReference>
<dbReference type="SUPFAM" id="SSF53927">
    <property type="entry name" value="Cytidine deaminase-like"/>
    <property type="match status" value="1"/>
</dbReference>
<evidence type="ECO:0000256" key="9">
    <source>
        <dbReference type="ARBA" id="ARBA00050687"/>
    </source>
</evidence>
<dbReference type="NCBIfam" id="NF002049">
    <property type="entry name" value="PRK00881.1"/>
    <property type="match status" value="1"/>
</dbReference>
<sequence>MPQSGGAALISVYDRTGIVALARALAERGVPLYATGGTRAHLREHGVDAHDVGELTGYPALFDGRVKTLHPNVFGGILKDRANPAHVAEAEAHHIPTISTVVANLYPFESTVADEGATLQEAIEQIDIGGVSLLRAAAKNFDHVSVLSDPAQYDTFVAALDRGGLDPGTRRRYATMAFERTAEYDSAIARYLESGLVATELPGSLALTIPIEQPLRYGENPQDRAAFYLAREAQLPEQLGGKALSYNNLLDLDATLRLLVRARPPERIDVAGPRHAELVEAPPASVPASPPKTLVRAAIVKHTVPCGVAERPGAADAIREALAADPVSAYGGIIAVDRALDLAAAEQLAGFFLEIVAAPDFDDDALERLRKKKNLRIMRYRSGAPEKIAAELRVRSALGGILAEDDDPQAAPERWTVVSKRPPTDAEWRDLAFAWDVVRHVKSNGVVLARDGVSRGICAGQTNRVSAVQIAAHRAHDHGRGAACASDGFFPFADGLNAAADAGCTAVIAPQGSIRDAEVVAAADARGIALVFSTYRWFLH</sequence>
<evidence type="ECO:0000256" key="1">
    <source>
        <dbReference type="ARBA" id="ARBA00004844"/>
    </source>
</evidence>
<evidence type="ECO:0000256" key="4">
    <source>
        <dbReference type="ARBA" id="ARBA00022679"/>
    </source>
</evidence>
<comment type="pathway">
    <text evidence="1 10">Purine metabolism; IMP biosynthesis via de novo pathway; IMP from 5-formamido-1-(5-phospho-D-ribosyl)imidazole-4-carboxamide: step 1/1.</text>
</comment>
<evidence type="ECO:0000256" key="3">
    <source>
        <dbReference type="ARBA" id="ARBA00007667"/>
    </source>
</evidence>
<evidence type="ECO:0000256" key="8">
    <source>
        <dbReference type="ARBA" id="ARBA00050488"/>
    </source>
</evidence>
<keyword evidence="7 10" id="KW-0511">Multifunctional enzyme</keyword>
<dbReference type="RefSeq" id="WP_317995753.1">
    <property type="nucleotide sequence ID" value="NZ_AP025523.1"/>
</dbReference>
<dbReference type="PROSITE" id="PS51855">
    <property type="entry name" value="MGS"/>
    <property type="match status" value="1"/>
</dbReference>
<proteinExistence type="inferred from homology"/>
<dbReference type="EC" id="2.1.2.3" evidence="10"/>
<dbReference type="SUPFAM" id="SSF52335">
    <property type="entry name" value="Methylglyoxal synthase-like"/>
    <property type="match status" value="1"/>
</dbReference>
<dbReference type="Gene3D" id="3.40.140.20">
    <property type="match status" value="2"/>
</dbReference>
<name>A0AAN1XZF4_UNVUL</name>
<dbReference type="KEGG" id="vab:WPS_34840"/>